<gene>
    <name evidence="1" type="ORF">XB16_1728</name>
</gene>
<dbReference type="Proteomes" id="UP000033961">
    <property type="component" value="Chromosome I"/>
</dbReference>
<proteinExistence type="predicted"/>
<name>A0A2P1QT20_9LEPT</name>
<organism evidence="1 2">
    <name type="scientific">Leptospira santarosai</name>
    <dbReference type="NCBI Taxonomy" id="28183"/>
    <lineage>
        <taxon>Bacteria</taxon>
        <taxon>Pseudomonadati</taxon>
        <taxon>Spirochaetota</taxon>
        <taxon>Spirochaetia</taxon>
        <taxon>Leptospirales</taxon>
        <taxon>Leptospiraceae</taxon>
        <taxon>Leptospira</taxon>
    </lineage>
</organism>
<dbReference type="AlphaFoldDB" id="A0A2P1QT20"/>
<protein>
    <submittedName>
        <fullName evidence="1">Uncharacterized protein</fullName>
    </submittedName>
</protein>
<evidence type="ECO:0000313" key="2">
    <source>
        <dbReference type="Proteomes" id="UP000033961"/>
    </source>
</evidence>
<reference evidence="1 2" key="1">
    <citation type="journal article" date="2015" name="Genome Announc.">
        <title>Draft Genome Sequences of Leptospira santarosai Strains U160, U164, and U233, Isolated from Asymptomatic Cattle.</title>
        <authorList>
            <person name="Kremer F.S."/>
            <person name="Eslabao M.R."/>
            <person name="Provisor M."/>
            <person name="Woloski R.D."/>
            <person name="Ramires O.V."/>
            <person name="Moreno L.Z."/>
            <person name="Moreno A.M."/>
            <person name="Hamond C."/>
            <person name="Lilenbaum W."/>
            <person name="Dellagostin O.A."/>
        </authorList>
    </citation>
    <scope>NUCLEOTIDE SEQUENCE [LARGE SCALE GENOMIC DNA]</scope>
    <source>
        <strain evidence="1 2">U160</strain>
    </source>
</reference>
<accession>A0A2P1QT20</accession>
<dbReference type="EMBL" id="CP027843">
    <property type="protein sequence ID" value="AVQ12058.1"/>
    <property type="molecule type" value="Genomic_DNA"/>
</dbReference>
<sequence>MEKLQAIIKRDGELHLTGLPFKKGESVEILMESSHRSLTEPRMTVKKLRESGMIGLWKNRSDITDSVVYSRELRTTSGARKTE</sequence>
<evidence type="ECO:0000313" key="1">
    <source>
        <dbReference type="EMBL" id="AVQ12058.1"/>
    </source>
</evidence>